<dbReference type="SUPFAM" id="SSF48264">
    <property type="entry name" value="Cytochrome P450"/>
    <property type="match status" value="1"/>
</dbReference>
<dbReference type="PRINTS" id="PR00385">
    <property type="entry name" value="P450"/>
</dbReference>
<evidence type="ECO:0000256" key="11">
    <source>
        <dbReference type="SAM" id="Phobius"/>
    </source>
</evidence>
<accession>A0AA39P2A1</accession>
<sequence length="561" mass="62969">MASKDLEAAKWKRIRKGTTEQKLLIPRCEAQLLQDLLSLNALDRFTQTFRQWSPLFVVVVLVYLVPYLADSHSLRSYPGPFIAKFSDAWLAYVTYKEHRSEVIHDLHMKYGPCVRIAPNHVSVALPDAQNIIYGHGSVVLKTSFYDVLKHSSSPYDIFTTRDRQAHTRKRKFISHIFSPKSVLELEPHVRHFVGQLLLKQWDRLYNGALDGLSGQEGEGWIGREGRLWLDCFPWVSYLTFDITGDLAFGALFGMVKAGKDVAQVPQDPLAVMGSYGQVGAKYATREIPAIETLSGRSITTMLGVVPEWWRLLFKRIPFFKQGEEDLGALLGMVVLAVSKRLEVSTDRNDGNPIGREELSAESLALLVGGSDTTSITSCAIIYYLARASDIQDKLHKELDEVLDSDVATAEQVKKLTYLQACINEGLRLHCTVGIGLPRVATKNGITISGNYFPGGTVVSSPCYTIHRDPSVWGNDPEEYRPERWFECDSASVAKAFTPFSVGPRACIGRNLAILELQIIIASILKRFHFVLENPNEDLEVQESFFRKPTGCRVGVKRREVF</sequence>
<keyword evidence="13" id="KW-1185">Reference proteome</keyword>
<evidence type="ECO:0000256" key="5">
    <source>
        <dbReference type="ARBA" id="ARBA00022723"/>
    </source>
</evidence>
<dbReference type="PROSITE" id="PS00086">
    <property type="entry name" value="CYTOCHROME_P450"/>
    <property type="match status" value="1"/>
</dbReference>
<comment type="caution">
    <text evidence="12">The sequence shown here is derived from an EMBL/GenBank/DDBJ whole genome shotgun (WGS) entry which is preliminary data.</text>
</comment>
<dbReference type="EMBL" id="JAUEPU010000136">
    <property type="protein sequence ID" value="KAK0476245.1"/>
    <property type="molecule type" value="Genomic_DNA"/>
</dbReference>
<dbReference type="PANTHER" id="PTHR24305">
    <property type="entry name" value="CYTOCHROME P450"/>
    <property type="match status" value="1"/>
</dbReference>
<keyword evidence="11" id="KW-1133">Transmembrane helix</keyword>
<evidence type="ECO:0000313" key="13">
    <source>
        <dbReference type="Proteomes" id="UP001175228"/>
    </source>
</evidence>
<dbReference type="Gene3D" id="1.10.630.10">
    <property type="entry name" value="Cytochrome P450"/>
    <property type="match status" value="1"/>
</dbReference>
<evidence type="ECO:0000313" key="12">
    <source>
        <dbReference type="EMBL" id="KAK0476245.1"/>
    </source>
</evidence>
<keyword evidence="4 9" id="KW-0349">Heme</keyword>
<keyword evidence="6 10" id="KW-0560">Oxidoreductase</keyword>
<dbReference type="GO" id="GO:0004497">
    <property type="term" value="F:monooxygenase activity"/>
    <property type="evidence" value="ECO:0007669"/>
    <property type="project" value="UniProtKB-KW"/>
</dbReference>
<evidence type="ECO:0000256" key="9">
    <source>
        <dbReference type="PIRSR" id="PIRSR602401-1"/>
    </source>
</evidence>
<dbReference type="InterPro" id="IPR002401">
    <property type="entry name" value="Cyt_P450_E_grp-I"/>
</dbReference>
<name>A0AA39P2A1_9AGAR</name>
<comment type="pathway">
    <text evidence="2">Secondary metabolite biosynthesis.</text>
</comment>
<dbReference type="InterPro" id="IPR036396">
    <property type="entry name" value="Cyt_P450_sf"/>
</dbReference>
<dbReference type="PANTHER" id="PTHR24305:SF29">
    <property type="entry name" value="BENZOATE-PARA-HYDROXYLASE"/>
    <property type="match status" value="1"/>
</dbReference>
<keyword evidence="7 9" id="KW-0408">Iron</keyword>
<dbReference type="InterPro" id="IPR050121">
    <property type="entry name" value="Cytochrome_P450_monoxygenase"/>
</dbReference>
<evidence type="ECO:0000256" key="7">
    <source>
        <dbReference type="ARBA" id="ARBA00023004"/>
    </source>
</evidence>
<dbReference type="GO" id="GO:0020037">
    <property type="term" value="F:heme binding"/>
    <property type="evidence" value="ECO:0007669"/>
    <property type="project" value="InterPro"/>
</dbReference>
<dbReference type="CDD" id="cd11061">
    <property type="entry name" value="CYP67-like"/>
    <property type="match status" value="1"/>
</dbReference>
<dbReference type="AlphaFoldDB" id="A0AA39P2A1"/>
<evidence type="ECO:0000256" key="1">
    <source>
        <dbReference type="ARBA" id="ARBA00001971"/>
    </source>
</evidence>
<dbReference type="GO" id="GO:0016705">
    <property type="term" value="F:oxidoreductase activity, acting on paired donors, with incorporation or reduction of molecular oxygen"/>
    <property type="evidence" value="ECO:0007669"/>
    <property type="project" value="InterPro"/>
</dbReference>
<keyword evidence="5 9" id="KW-0479">Metal-binding</keyword>
<dbReference type="InterPro" id="IPR001128">
    <property type="entry name" value="Cyt_P450"/>
</dbReference>
<comment type="similarity">
    <text evidence="3 10">Belongs to the cytochrome P450 family.</text>
</comment>
<dbReference type="InterPro" id="IPR017972">
    <property type="entry name" value="Cyt_P450_CS"/>
</dbReference>
<protein>
    <submittedName>
        <fullName evidence="12">Cytochrome P450 monooxygenase</fullName>
    </submittedName>
</protein>
<evidence type="ECO:0000256" key="10">
    <source>
        <dbReference type="RuleBase" id="RU000461"/>
    </source>
</evidence>
<dbReference type="GO" id="GO:0005506">
    <property type="term" value="F:iron ion binding"/>
    <property type="evidence" value="ECO:0007669"/>
    <property type="project" value="InterPro"/>
</dbReference>
<keyword evidence="11" id="KW-0472">Membrane</keyword>
<evidence type="ECO:0000256" key="3">
    <source>
        <dbReference type="ARBA" id="ARBA00010617"/>
    </source>
</evidence>
<dbReference type="Pfam" id="PF00067">
    <property type="entry name" value="p450"/>
    <property type="match status" value="1"/>
</dbReference>
<evidence type="ECO:0000256" key="2">
    <source>
        <dbReference type="ARBA" id="ARBA00005179"/>
    </source>
</evidence>
<gene>
    <name evidence="12" type="ORF">EDD18DRAFT_1323136</name>
</gene>
<organism evidence="12 13">
    <name type="scientific">Armillaria luteobubalina</name>
    <dbReference type="NCBI Taxonomy" id="153913"/>
    <lineage>
        <taxon>Eukaryota</taxon>
        <taxon>Fungi</taxon>
        <taxon>Dikarya</taxon>
        <taxon>Basidiomycota</taxon>
        <taxon>Agaricomycotina</taxon>
        <taxon>Agaricomycetes</taxon>
        <taxon>Agaricomycetidae</taxon>
        <taxon>Agaricales</taxon>
        <taxon>Marasmiineae</taxon>
        <taxon>Physalacriaceae</taxon>
        <taxon>Armillaria</taxon>
    </lineage>
</organism>
<evidence type="ECO:0000256" key="6">
    <source>
        <dbReference type="ARBA" id="ARBA00023002"/>
    </source>
</evidence>
<keyword evidence="8 10" id="KW-0503">Monooxygenase</keyword>
<proteinExistence type="inferred from homology"/>
<comment type="cofactor">
    <cofactor evidence="1 9">
        <name>heme</name>
        <dbReference type="ChEBI" id="CHEBI:30413"/>
    </cofactor>
</comment>
<feature type="binding site" description="axial binding residue" evidence="9">
    <location>
        <position position="506"/>
    </location>
    <ligand>
        <name>heme</name>
        <dbReference type="ChEBI" id="CHEBI:30413"/>
    </ligand>
    <ligandPart>
        <name>Fe</name>
        <dbReference type="ChEBI" id="CHEBI:18248"/>
    </ligandPart>
</feature>
<evidence type="ECO:0000256" key="8">
    <source>
        <dbReference type="ARBA" id="ARBA00023033"/>
    </source>
</evidence>
<dbReference type="Proteomes" id="UP001175228">
    <property type="component" value="Unassembled WGS sequence"/>
</dbReference>
<keyword evidence="11" id="KW-0812">Transmembrane</keyword>
<feature type="transmembrane region" description="Helical" evidence="11">
    <location>
        <begin position="52"/>
        <end position="69"/>
    </location>
</feature>
<dbReference type="PRINTS" id="PR00463">
    <property type="entry name" value="EP450I"/>
</dbReference>
<evidence type="ECO:0000256" key="4">
    <source>
        <dbReference type="ARBA" id="ARBA00022617"/>
    </source>
</evidence>
<reference evidence="12" key="1">
    <citation type="submission" date="2023-06" db="EMBL/GenBank/DDBJ databases">
        <authorList>
            <consortium name="Lawrence Berkeley National Laboratory"/>
            <person name="Ahrendt S."/>
            <person name="Sahu N."/>
            <person name="Indic B."/>
            <person name="Wong-Bajracharya J."/>
            <person name="Merenyi Z."/>
            <person name="Ke H.-M."/>
            <person name="Monk M."/>
            <person name="Kocsube S."/>
            <person name="Drula E."/>
            <person name="Lipzen A."/>
            <person name="Balint B."/>
            <person name="Henrissat B."/>
            <person name="Andreopoulos B."/>
            <person name="Martin F.M."/>
            <person name="Harder C.B."/>
            <person name="Rigling D."/>
            <person name="Ford K.L."/>
            <person name="Foster G.D."/>
            <person name="Pangilinan J."/>
            <person name="Papanicolaou A."/>
            <person name="Barry K."/>
            <person name="LaButti K."/>
            <person name="Viragh M."/>
            <person name="Koriabine M."/>
            <person name="Yan M."/>
            <person name="Riley R."/>
            <person name="Champramary S."/>
            <person name="Plett K.L."/>
            <person name="Tsai I.J."/>
            <person name="Slot J."/>
            <person name="Sipos G."/>
            <person name="Plett J."/>
            <person name="Nagy L.G."/>
            <person name="Grigoriev I.V."/>
        </authorList>
    </citation>
    <scope>NUCLEOTIDE SEQUENCE</scope>
    <source>
        <strain evidence="12">HWK02</strain>
    </source>
</reference>